<evidence type="ECO:0000313" key="8">
    <source>
        <dbReference type="EMBL" id="CAF3823413.1"/>
    </source>
</evidence>
<evidence type="ECO:0000313" key="9">
    <source>
        <dbReference type="Proteomes" id="UP000663829"/>
    </source>
</evidence>
<dbReference type="OrthoDB" id="5986190at2759"/>
<keyword evidence="1" id="KW-0677">Repeat</keyword>
<dbReference type="SUPFAM" id="SSF48452">
    <property type="entry name" value="TPR-like"/>
    <property type="match status" value="2"/>
</dbReference>
<evidence type="ECO:0000313" key="6">
    <source>
        <dbReference type="EMBL" id="CAF1054210.1"/>
    </source>
</evidence>
<dbReference type="Gene3D" id="3.90.176.10">
    <property type="entry name" value="Toxin ADP-ribosyltransferase, Chain A, domain 1"/>
    <property type="match status" value="1"/>
</dbReference>
<accession>A0A814KMY6</accession>
<feature type="repeat" description="TPR" evidence="3">
    <location>
        <begin position="473"/>
        <end position="506"/>
    </location>
</feature>
<dbReference type="InterPro" id="IPR003540">
    <property type="entry name" value="ADP-ribosyltransferase"/>
</dbReference>
<dbReference type="SMART" id="SM00671">
    <property type="entry name" value="SEL1"/>
    <property type="match status" value="4"/>
</dbReference>
<dbReference type="Pfam" id="PF00515">
    <property type="entry name" value="TPR_1"/>
    <property type="match status" value="1"/>
</dbReference>
<protein>
    <recommendedName>
        <fullName evidence="4">ADP ribosyltransferase domain-containing protein</fullName>
    </recommendedName>
</protein>
<sequence length="708" mass="82015">MGNRKSHVNAVNSFTTLQALQVPDAPSVDQERSGEDRNEEDVTLIWLDVQRDATDEETNKMKAMLRLINDYVLFYQDQETCLEYVGVIQKEKIFLILSGSASLPFLELVHDLKQVDSVFIFGQYHEEDRIDSLMVKYPKIIGIYDEIYQLRLIIRKTMDLLEKQTAAFSLYDQKQKATRDLSKESGSFLFFQLFKDVLLNMEQTIEAKREMIAKCRDYYRSNKKELANIESFQTTYKATEAIQWYTKDSFVYRLINKALRTEDIQALYTFRFYIIDLCTSLEKKCKELKKRQKEEANPILKLYRGLKQTKEEILILKENVGNLMSTNGYLSSSRLRTVAYDFAKKPSKRSDIEAVLFEITVDIQAVEKIILADVAEFSDFPNEAEVLFDLGAAFKIDSVKYDDEDKLWLIVTSATDKGAELANEYIEFQKKKVAESNIVLMFGHLLADMGEYIKSQQYFENVLRGRPNDEEVACVYHNIGRAHRLKGEYDHSLENYQKAYDMHSNARPPRLVSAAKTLNGMGILYNERHNHDEALNYLTRALKMYEKALQRKHADIAGTLNNIGNVYRDQGRYDLALQYLKRAQKINEDTLPPNHPNIALTYNNIGNVYYKRSDYKTALDYYNKALKLKEKALPADHPDIARGLNNIGLVYYSNGDYDTALEYYTKSLLMSEKSLPDKHPFHETIQTNIKLAKEKRPATENDIIVTPL</sequence>
<dbReference type="PANTHER" id="PTHR45641:SF19">
    <property type="entry name" value="NEPHROCYSTIN-3"/>
    <property type="match status" value="1"/>
</dbReference>
<dbReference type="EMBL" id="CAJNOK010000185">
    <property type="protein sequence ID" value="CAF0735286.1"/>
    <property type="molecule type" value="Genomic_DNA"/>
</dbReference>
<dbReference type="EMBL" id="CAJOBA010000185">
    <property type="protein sequence ID" value="CAF3511904.1"/>
    <property type="molecule type" value="Genomic_DNA"/>
</dbReference>
<feature type="repeat" description="TPR" evidence="3">
    <location>
        <begin position="557"/>
        <end position="590"/>
    </location>
</feature>
<dbReference type="InterPro" id="IPR011990">
    <property type="entry name" value="TPR-like_helical_dom_sf"/>
</dbReference>
<evidence type="ECO:0000259" key="4">
    <source>
        <dbReference type="Pfam" id="PF03496"/>
    </source>
</evidence>
<feature type="repeat" description="TPR" evidence="3">
    <location>
        <begin position="641"/>
        <end position="674"/>
    </location>
</feature>
<dbReference type="EMBL" id="CAJOBC010004323">
    <property type="protein sequence ID" value="CAF3823413.1"/>
    <property type="molecule type" value="Genomic_DNA"/>
</dbReference>
<comment type="caution">
    <text evidence="6">The sequence shown here is derived from an EMBL/GenBank/DDBJ whole genome shotgun (WGS) entry which is preliminary data.</text>
</comment>
<dbReference type="PROSITE" id="PS50293">
    <property type="entry name" value="TPR_REGION"/>
    <property type="match status" value="2"/>
</dbReference>
<evidence type="ECO:0000313" key="7">
    <source>
        <dbReference type="EMBL" id="CAF3511904.1"/>
    </source>
</evidence>
<dbReference type="AlphaFoldDB" id="A0A814KMY6"/>
<keyword evidence="2 3" id="KW-0802">TPR repeat</keyword>
<dbReference type="GO" id="GO:0005576">
    <property type="term" value="C:extracellular region"/>
    <property type="evidence" value="ECO:0007669"/>
    <property type="project" value="InterPro"/>
</dbReference>
<dbReference type="Proteomes" id="UP000663829">
    <property type="component" value="Unassembled WGS sequence"/>
</dbReference>
<feature type="repeat" description="TPR" evidence="3">
    <location>
        <begin position="515"/>
        <end position="548"/>
    </location>
</feature>
<evidence type="ECO:0000256" key="3">
    <source>
        <dbReference type="PROSITE-ProRule" id="PRU00339"/>
    </source>
</evidence>
<feature type="domain" description="ADP ribosyltransferase" evidence="4">
    <location>
        <begin position="226"/>
        <end position="412"/>
    </location>
</feature>
<dbReference type="EMBL" id="CAJNOQ010004323">
    <property type="protein sequence ID" value="CAF1054210.1"/>
    <property type="molecule type" value="Genomic_DNA"/>
</dbReference>
<dbReference type="SMART" id="SM00028">
    <property type="entry name" value="TPR"/>
    <property type="match status" value="6"/>
</dbReference>
<feature type="repeat" description="TPR" evidence="3">
    <location>
        <begin position="599"/>
        <end position="632"/>
    </location>
</feature>
<dbReference type="Proteomes" id="UP000677228">
    <property type="component" value="Unassembled WGS sequence"/>
</dbReference>
<name>A0A814KMY6_9BILA</name>
<feature type="repeat" description="TPR" evidence="3">
    <location>
        <begin position="436"/>
        <end position="469"/>
    </location>
</feature>
<evidence type="ECO:0000313" key="5">
    <source>
        <dbReference type="EMBL" id="CAF0735286.1"/>
    </source>
</evidence>
<proteinExistence type="predicted"/>
<organism evidence="6 9">
    <name type="scientific">Didymodactylos carnosus</name>
    <dbReference type="NCBI Taxonomy" id="1234261"/>
    <lineage>
        <taxon>Eukaryota</taxon>
        <taxon>Metazoa</taxon>
        <taxon>Spiralia</taxon>
        <taxon>Gnathifera</taxon>
        <taxon>Rotifera</taxon>
        <taxon>Eurotatoria</taxon>
        <taxon>Bdelloidea</taxon>
        <taxon>Philodinida</taxon>
        <taxon>Philodinidae</taxon>
        <taxon>Didymodactylos</taxon>
    </lineage>
</organism>
<dbReference type="InterPro" id="IPR006597">
    <property type="entry name" value="Sel1-like"/>
</dbReference>
<keyword evidence="9" id="KW-1185">Reference proteome</keyword>
<dbReference type="SUPFAM" id="SSF56399">
    <property type="entry name" value="ADP-ribosylation"/>
    <property type="match status" value="1"/>
</dbReference>
<evidence type="ECO:0000256" key="2">
    <source>
        <dbReference type="ARBA" id="ARBA00022803"/>
    </source>
</evidence>
<gene>
    <name evidence="6" type="ORF">GPM918_LOCUS16443</name>
    <name evidence="5" type="ORF">OVA965_LOCUS1097</name>
    <name evidence="8" type="ORF">SRO942_LOCUS16443</name>
    <name evidence="7" type="ORF">TMI583_LOCUS1098</name>
</gene>
<dbReference type="Proteomes" id="UP000682733">
    <property type="component" value="Unassembled WGS sequence"/>
</dbReference>
<dbReference type="PROSITE" id="PS50005">
    <property type="entry name" value="TPR"/>
    <property type="match status" value="6"/>
</dbReference>
<reference evidence="6" key="1">
    <citation type="submission" date="2021-02" db="EMBL/GenBank/DDBJ databases">
        <authorList>
            <person name="Nowell W R."/>
        </authorList>
    </citation>
    <scope>NUCLEOTIDE SEQUENCE</scope>
</reference>
<dbReference type="Pfam" id="PF03496">
    <property type="entry name" value="ADPrib_exo_Tox"/>
    <property type="match status" value="1"/>
</dbReference>
<dbReference type="Gene3D" id="1.25.40.10">
    <property type="entry name" value="Tetratricopeptide repeat domain"/>
    <property type="match status" value="2"/>
</dbReference>
<dbReference type="PANTHER" id="PTHR45641">
    <property type="entry name" value="TETRATRICOPEPTIDE REPEAT PROTEIN (AFU_ORTHOLOGUE AFUA_6G03870)"/>
    <property type="match status" value="1"/>
</dbReference>
<dbReference type="InterPro" id="IPR019734">
    <property type="entry name" value="TPR_rpt"/>
</dbReference>
<dbReference type="Pfam" id="PF13424">
    <property type="entry name" value="TPR_12"/>
    <property type="match status" value="2"/>
</dbReference>
<dbReference type="Proteomes" id="UP000681722">
    <property type="component" value="Unassembled WGS sequence"/>
</dbReference>
<dbReference type="PROSITE" id="PS51996">
    <property type="entry name" value="TR_MART"/>
    <property type="match status" value="1"/>
</dbReference>
<evidence type="ECO:0000256" key="1">
    <source>
        <dbReference type="ARBA" id="ARBA00022737"/>
    </source>
</evidence>